<protein>
    <recommendedName>
        <fullName evidence="4">Rieske domain-containing protein</fullName>
    </recommendedName>
</protein>
<keyword evidence="3" id="KW-1185">Reference proteome</keyword>
<evidence type="ECO:0000256" key="1">
    <source>
        <dbReference type="SAM" id="MobiDB-lite"/>
    </source>
</evidence>
<evidence type="ECO:0000313" key="3">
    <source>
        <dbReference type="Proteomes" id="UP001499984"/>
    </source>
</evidence>
<comment type="caution">
    <text evidence="2">The sequence shown here is derived from an EMBL/GenBank/DDBJ whole genome shotgun (WGS) entry which is preliminary data.</text>
</comment>
<evidence type="ECO:0008006" key="4">
    <source>
        <dbReference type="Google" id="ProtNLM"/>
    </source>
</evidence>
<name>A0ABP7WJE1_9ACTN</name>
<reference evidence="3" key="1">
    <citation type="journal article" date="2019" name="Int. J. Syst. Evol. Microbiol.">
        <title>The Global Catalogue of Microorganisms (GCM) 10K type strain sequencing project: providing services to taxonomists for standard genome sequencing and annotation.</title>
        <authorList>
            <consortium name="The Broad Institute Genomics Platform"/>
            <consortium name="The Broad Institute Genome Sequencing Center for Infectious Disease"/>
            <person name="Wu L."/>
            <person name="Ma J."/>
        </authorList>
    </citation>
    <scope>NUCLEOTIDE SEQUENCE [LARGE SCALE GENOMIC DNA]</scope>
    <source>
        <strain evidence="3">JCM 16925</strain>
    </source>
</reference>
<accession>A0ABP7WJE1</accession>
<feature type="region of interest" description="Disordered" evidence="1">
    <location>
        <begin position="34"/>
        <end position="53"/>
    </location>
</feature>
<gene>
    <name evidence="2" type="ORF">GCM10022233_86650</name>
</gene>
<dbReference type="Proteomes" id="UP001499984">
    <property type="component" value="Unassembled WGS sequence"/>
</dbReference>
<evidence type="ECO:0000313" key="2">
    <source>
        <dbReference type="EMBL" id="GAA4089990.1"/>
    </source>
</evidence>
<dbReference type="EMBL" id="BAAAZY010000038">
    <property type="protein sequence ID" value="GAA4089990.1"/>
    <property type="molecule type" value="Genomic_DNA"/>
</dbReference>
<organism evidence="2 3">
    <name type="scientific">Streptomyces shaanxiensis</name>
    <dbReference type="NCBI Taxonomy" id="653357"/>
    <lineage>
        <taxon>Bacteria</taxon>
        <taxon>Bacillati</taxon>
        <taxon>Actinomycetota</taxon>
        <taxon>Actinomycetes</taxon>
        <taxon>Kitasatosporales</taxon>
        <taxon>Streptomycetaceae</taxon>
        <taxon>Streptomyces</taxon>
    </lineage>
</organism>
<sequence length="138" mass="14870">MADDEFTRALEAVLHDVRAQCAVRPRLREDEEDGLILHAPDGSGLGLTVPPPGVTPAERLASLAEQVQEWAVEALWSEGASAVWPHCPDHPDTHPLEAGVVEGTAVWACPKSGSVFARVGGLEGDARPRRRGARARRR</sequence>
<proteinExistence type="predicted"/>